<dbReference type="Proteomes" id="UP001329825">
    <property type="component" value="Chromosome 8"/>
</dbReference>
<reference evidence="3 4" key="1">
    <citation type="submission" date="2024-01" db="EMBL/GenBank/DDBJ databases">
        <title>Comparative genomics of Cryptococcus and Kwoniella reveals pathogenesis evolution and contrasting modes of karyotype evolution via chromosome fusion or intercentromeric recombination.</title>
        <authorList>
            <person name="Coelho M.A."/>
            <person name="David-Palma M."/>
            <person name="Shea T."/>
            <person name="Bowers K."/>
            <person name="McGinley-Smith S."/>
            <person name="Mohammad A.W."/>
            <person name="Gnirke A."/>
            <person name="Yurkov A.M."/>
            <person name="Nowrousian M."/>
            <person name="Sun S."/>
            <person name="Cuomo C.A."/>
            <person name="Heitman J."/>
        </authorList>
    </citation>
    <scope>NUCLEOTIDE SEQUENCE [LARGE SCALE GENOMIC DNA]</scope>
    <source>
        <strain evidence="3">CBS 11374</strain>
    </source>
</reference>
<feature type="transmembrane region" description="Helical" evidence="2">
    <location>
        <begin position="95"/>
        <end position="117"/>
    </location>
</feature>
<evidence type="ECO:0000256" key="1">
    <source>
        <dbReference type="SAM" id="MobiDB-lite"/>
    </source>
</evidence>
<evidence type="ECO:0000313" key="4">
    <source>
        <dbReference type="Proteomes" id="UP001329825"/>
    </source>
</evidence>
<keyword evidence="2" id="KW-1133">Transmembrane helix</keyword>
<proteinExistence type="predicted"/>
<gene>
    <name evidence="3" type="ORF">IL334_006293</name>
</gene>
<keyword evidence="2" id="KW-0472">Membrane</keyword>
<keyword evidence="2" id="KW-0812">Transmembrane</keyword>
<protein>
    <submittedName>
        <fullName evidence="3">Uncharacterized protein</fullName>
    </submittedName>
</protein>
<organism evidence="3 4">
    <name type="scientific">Kwoniella shivajii</name>
    <dbReference type="NCBI Taxonomy" id="564305"/>
    <lineage>
        <taxon>Eukaryota</taxon>
        <taxon>Fungi</taxon>
        <taxon>Dikarya</taxon>
        <taxon>Basidiomycota</taxon>
        <taxon>Agaricomycotina</taxon>
        <taxon>Tremellomycetes</taxon>
        <taxon>Tremellales</taxon>
        <taxon>Cryptococcaceae</taxon>
        <taxon>Kwoniella</taxon>
    </lineage>
</organism>
<evidence type="ECO:0000313" key="3">
    <source>
        <dbReference type="EMBL" id="WRT69309.1"/>
    </source>
</evidence>
<accession>A0ABZ1D5J1</accession>
<dbReference type="GeneID" id="87958423"/>
<evidence type="ECO:0000256" key="2">
    <source>
        <dbReference type="SAM" id="Phobius"/>
    </source>
</evidence>
<feature type="region of interest" description="Disordered" evidence="1">
    <location>
        <begin position="1"/>
        <end position="78"/>
    </location>
</feature>
<dbReference type="EMBL" id="CP141888">
    <property type="protein sequence ID" value="WRT69309.1"/>
    <property type="molecule type" value="Genomic_DNA"/>
</dbReference>
<sequence>MSNKPSYAAIVSNSPPKSSAIISGASTTGGPSDAPPPYSEPNQHHNPIPHQTVLPPPTQHQQRNDIESASHGHGTVGWSPPPSYAVARSRALRRFWLAFLWAWLIWIFVGLLIGGGVSDISNDPSPGHHGHWDKNGEWHNDKGGVYLANGVVNVLTNVKDKAIGVIPNFN</sequence>
<name>A0ABZ1D5J1_9TREE</name>
<keyword evidence="4" id="KW-1185">Reference proteome</keyword>
<dbReference type="RefSeq" id="XP_062794048.1">
    <property type="nucleotide sequence ID" value="XM_062937997.1"/>
</dbReference>
<feature type="compositionally biased region" description="Polar residues" evidence="1">
    <location>
        <begin position="1"/>
        <end position="30"/>
    </location>
</feature>